<feature type="region of interest" description="Disordered" evidence="2">
    <location>
        <begin position="454"/>
        <end position="552"/>
    </location>
</feature>
<feature type="region of interest" description="Disordered" evidence="2">
    <location>
        <begin position="773"/>
        <end position="884"/>
    </location>
</feature>
<protein>
    <submittedName>
        <fullName evidence="3">Uncharacterized protein</fullName>
    </submittedName>
</protein>
<dbReference type="PANTHER" id="PTHR15721:SF2">
    <property type="entry name" value="PROTEIN TALPID3"/>
    <property type="match status" value="1"/>
</dbReference>
<feature type="region of interest" description="Disordered" evidence="2">
    <location>
        <begin position="1061"/>
        <end position="1120"/>
    </location>
</feature>
<feature type="compositionally biased region" description="Polar residues" evidence="2">
    <location>
        <begin position="466"/>
        <end position="483"/>
    </location>
</feature>
<evidence type="ECO:0000313" key="4">
    <source>
        <dbReference type="Proteomes" id="UP001159428"/>
    </source>
</evidence>
<evidence type="ECO:0000256" key="1">
    <source>
        <dbReference type="SAM" id="Coils"/>
    </source>
</evidence>
<feature type="compositionally biased region" description="Basic and acidic residues" evidence="2">
    <location>
        <begin position="1386"/>
        <end position="1399"/>
    </location>
</feature>
<dbReference type="EMBL" id="CALNXJ010000040">
    <property type="protein sequence ID" value="CAH3145422.1"/>
    <property type="molecule type" value="Genomic_DNA"/>
</dbReference>
<feature type="compositionally biased region" description="Basic and acidic residues" evidence="2">
    <location>
        <begin position="537"/>
        <end position="552"/>
    </location>
</feature>
<feature type="compositionally biased region" description="Basic and acidic residues" evidence="2">
    <location>
        <begin position="1619"/>
        <end position="1636"/>
    </location>
</feature>
<feature type="compositionally biased region" description="Low complexity" evidence="2">
    <location>
        <begin position="1495"/>
        <end position="1513"/>
    </location>
</feature>
<gene>
    <name evidence="3" type="ORF">PMEA_00022565</name>
</gene>
<feature type="region of interest" description="Disordered" evidence="2">
    <location>
        <begin position="1300"/>
        <end position="1523"/>
    </location>
</feature>
<feature type="compositionally biased region" description="Pro residues" evidence="2">
    <location>
        <begin position="1412"/>
        <end position="1421"/>
    </location>
</feature>
<feature type="coiled-coil region" evidence="1">
    <location>
        <begin position="332"/>
        <end position="389"/>
    </location>
</feature>
<dbReference type="GO" id="GO:0005814">
    <property type="term" value="C:centriole"/>
    <property type="evidence" value="ECO:0007669"/>
    <property type="project" value="TreeGrafter"/>
</dbReference>
<feature type="region of interest" description="Disordered" evidence="2">
    <location>
        <begin position="989"/>
        <end position="1049"/>
    </location>
</feature>
<feature type="compositionally biased region" description="Polar residues" evidence="2">
    <location>
        <begin position="813"/>
        <end position="827"/>
    </location>
</feature>
<feature type="region of interest" description="Disordered" evidence="2">
    <location>
        <begin position="1581"/>
        <end position="1642"/>
    </location>
</feature>
<feature type="region of interest" description="Disordered" evidence="2">
    <location>
        <begin position="52"/>
        <end position="71"/>
    </location>
</feature>
<dbReference type="GO" id="GO:0007224">
    <property type="term" value="P:smoothened signaling pathway"/>
    <property type="evidence" value="ECO:0007669"/>
    <property type="project" value="InterPro"/>
</dbReference>
<keyword evidence="1" id="KW-0175">Coiled coil</keyword>
<feature type="region of interest" description="Disordered" evidence="2">
    <location>
        <begin position="1232"/>
        <end position="1254"/>
    </location>
</feature>
<proteinExistence type="predicted"/>
<comment type="caution">
    <text evidence="3">The sequence shown here is derived from an EMBL/GenBank/DDBJ whole genome shotgun (WGS) entry which is preliminary data.</text>
</comment>
<dbReference type="Proteomes" id="UP001159428">
    <property type="component" value="Unassembled WGS sequence"/>
</dbReference>
<feature type="region of interest" description="Disordered" evidence="2">
    <location>
        <begin position="923"/>
        <end position="951"/>
    </location>
</feature>
<feature type="compositionally biased region" description="Pro residues" evidence="2">
    <location>
        <begin position="1329"/>
        <end position="1343"/>
    </location>
</feature>
<evidence type="ECO:0000256" key="2">
    <source>
        <dbReference type="SAM" id="MobiDB-lite"/>
    </source>
</evidence>
<feature type="coiled-coil region" evidence="1">
    <location>
        <begin position="701"/>
        <end position="728"/>
    </location>
</feature>
<dbReference type="Pfam" id="PF15324">
    <property type="entry name" value="TALPID3"/>
    <property type="match status" value="1"/>
</dbReference>
<organism evidence="3 4">
    <name type="scientific">Pocillopora meandrina</name>
    <dbReference type="NCBI Taxonomy" id="46732"/>
    <lineage>
        <taxon>Eukaryota</taxon>
        <taxon>Metazoa</taxon>
        <taxon>Cnidaria</taxon>
        <taxon>Anthozoa</taxon>
        <taxon>Hexacorallia</taxon>
        <taxon>Scleractinia</taxon>
        <taxon>Astrocoeniina</taxon>
        <taxon>Pocilloporidae</taxon>
        <taxon>Pocillopora</taxon>
    </lineage>
</organism>
<feature type="region of interest" description="Disordered" evidence="2">
    <location>
        <begin position="595"/>
        <end position="614"/>
    </location>
</feature>
<dbReference type="InterPro" id="IPR029246">
    <property type="entry name" value="TALPID3"/>
</dbReference>
<dbReference type="GO" id="GO:0036064">
    <property type="term" value="C:ciliary basal body"/>
    <property type="evidence" value="ECO:0007669"/>
    <property type="project" value="TreeGrafter"/>
</dbReference>
<evidence type="ECO:0000313" key="3">
    <source>
        <dbReference type="EMBL" id="CAH3145422.1"/>
    </source>
</evidence>
<dbReference type="PANTHER" id="PTHR15721">
    <property type="entry name" value="KIAA0586 PROTEIN"/>
    <property type="match status" value="1"/>
</dbReference>
<feature type="compositionally biased region" description="Low complexity" evidence="2">
    <location>
        <begin position="1095"/>
        <end position="1104"/>
    </location>
</feature>
<sequence>MEHSRQILSLTGAAVNALSSVQDYHKDKKAKTIGGLPQGTYTPPRKRHVQDATQPVSAMNPPVTRANSATNDRAVDPVSGELQDQSSSSLLDLTFNGTQRVRVPSKLLREIKSPMERSSSSGNSRQTLQEMDIVDEHVVTRPSPVKVVRHVNGPSAWVELNSADHPSSHIPSDPVIREHSVNSNVNGVDSCRTKDGTLITEQAPQVTVRHLEDEAHAEKAYEGRKSIPTKGLYQGQPKSGVPIFNPAKENASDVKIKRFVLNDKEKSLKEQFLKRIDQRRPVKKLVQPTVVSQAGETNNPQGAVSSENPVATAAAIAAAAASAATGPFLQLQHTLEAQISALVNNLQVLQQNHNRQQELQDKEKEQKLQQQLEERLKRLEDLQAKILETQVCKSAPASYPTGMQQATAAVLPSSSMDSGMLPVSCTATVAAHHPAHVASSDRGVSGIARQDEFTQPPHSVAGHYHPQTTAEPSYQPRGHSSTPAFEKHKVVKNTKTQTSPQESYTSEDSPLQTPLPRKRPPVPISRYDLPRSRAKGPRSDVNTKAEKKARVRFEPEVSPSLLSYKKDLTHKGRGLLSELAFHDGVYKVEVPGKESRTLPASGDSLPPRPETAMLSSDVGKIKTDLKDILVETERLKQELTKQQLVKGNTDSDVLHVGPLGDGPSPLDEYLEFFHIHLAYIYDYWSFISITGFLPSKSAHYLADAERLLQDVQYRRRNLDNNLQTLIRQREEHDLYNFVDNIPSSDGEFDEMLRIRREVDKKIKEMNSAVQREIDLEDRGTLGQKQNSVPLKKQTSQPLKTTSSGTRRVEPKVTTRSTVTGNKPSGKSTGKENLPQKTSTRRGKATPSKQSARVTPAQKEVYLSSVYGRQPHHPQRTTSKAPYLHYQSPVNPKTAAIMAGIMAGDSKLPGKPALQDMSFFPQREFSEPSGQKADARKPELGSQGKPNKQKEDMQYYFHPRVDLSQVGEGVSRVGVPLEGQLVPMAIPLGKPKTDPALRPPIVTQQPQDKTYEEAKAESPIPDSTLSTDTSEAHSPVPTPVRPSKPAQPNVAVITVYDKELDENMDHQYKQHKKTSAKKKRNPLSVQVLPKVDIDSFSEVSSSSSSLPYATNIPEPFSRPDDSEYQEFRNFLAVTETGNQEKDDEQALDEADDDFHRIPTPQHHLTLEGFTEAQDGPYNGPPFPPVHPPVSVQQTGGVLEADTRQQAALEERAMEWIEQELLARIVSEMNQPVPDPTTLIRPQATPESSIVSETEDEDDDMLAAAIGQDGIQLFIDAGIPVDRELVTNLIREVIAENVSTILGHPKPRASPRPSRQPIAEEGHPSRTPSPRGTPLPTPAPTPEYTPPESEESVHESAVVVTPERSPTPSVTSEEPIPSESAEEEEKDVESIKEEMEKKEQSSEQISEIKTPVTTPVPTPPAVQSPPVSISTPEASVQELGELQDTIVPTPPPSVVVKTPTPEPEPEPGPSMVEEPSEPKEPAVSQKELTPPQPAKHSVSSPSSMSSTTLGATTITTEEEMSEGELIQPYAHVGMYSEGEFALSPTIVQLAAEKKLPMGEDWDSTRLGHDDDSHNELVRVALNGILKGGPADKRHRQGSSDNSSRSNSESEEQISGVSTLRDTGDIREDSVTDVSRSEGELPTIQ</sequence>
<accession>A0AAU9XDY3</accession>
<feature type="compositionally biased region" description="Basic residues" evidence="2">
    <location>
        <begin position="1068"/>
        <end position="1080"/>
    </location>
</feature>
<feature type="compositionally biased region" description="Polar residues" evidence="2">
    <location>
        <begin position="493"/>
        <end position="512"/>
    </location>
</feature>
<keyword evidence="4" id="KW-1185">Reference proteome</keyword>
<name>A0AAU9XDY3_9CNID</name>
<feature type="compositionally biased region" description="Low complexity" evidence="2">
    <location>
        <begin position="1400"/>
        <end position="1411"/>
    </location>
</feature>
<feature type="compositionally biased region" description="Polar residues" evidence="2">
    <location>
        <begin position="782"/>
        <end position="805"/>
    </location>
</feature>
<reference evidence="3 4" key="1">
    <citation type="submission" date="2022-05" db="EMBL/GenBank/DDBJ databases">
        <authorList>
            <consortium name="Genoscope - CEA"/>
            <person name="William W."/>
        </authorList>
    </citation>
    <scope>NUCLEOTIDE SEQUENCE [LARGE SCALE GENOMIC DNA]</scope>
</reference>